<keyword evidence="2" id="KW-1185">Reference proteome</keyword>
<evidence type="ECO:0000313" key="1">
    <source>
        <dbReference type="EMBL" id="CAG5136457.1"/>
    </source>
</evidence>
<dbReference type="Proteomes" id="UP000678393">
    <property type="component" value="Unassembled WGS sequence"/>
</dbReference>
<accession>A0A8S4A3T7</accession>
<protein>
    <submittedName>
        <fullName evidence="1">Uncharacterized protein</fullName>
    </submittedName>
</protein>
<gene>
    <name evidence="1" type="ORF">CUNI_LOCUS22015</name>
</gene>
<evidence type="ECO:0000313" key="2">
    <source>
        <dbReference type="Proteomes" id="UP000678393"/>
    </source>
</evidence>
<reference evidence="1" key="1">
    <citation type="submission" date="2021-04" db="EMBL/GenBank/DDBJ databases">
        <authorList>
            <consortium name="Molecular Ecology Group"/>
        </authorList>
    </citation>
    <scope>NUCLEOTIDE SEQUENCE</scope>
</reference>
<organism evidence="1 2">
    <name type="scientific">Candidula unifasciata</name>
    <dbReference type="NCBI Taxonomy" id="100452"/>
    <lineage>
        <taxon>Eukaryota</taxon>
        <taxon>Metazoa</taxon>
        <taxon>Spiralia</taxon>
        <taxon>Lophotrochozoa</taxon>
        <taxon>Mollusca</taxon>
        <taxon>Gastropoda</taxon>
        <taxon>Heterobranchia</taxon>
        <taxon>Euthyneura</taxon>
        <taxon>Panpulmonata</taxon>
        <taxon>Eupulmonata</taxon>
        <taxon>Stylommatophora</taxon>
        <taxon>Helicina</taxon>
        <taxon>Helicoidea</taxon>
        <taxon>Geomitridae</taxon>
        <taxon>Candidula</taxon>
    </lineage>
</organism>
<feature type="non-terminal residue" evidence="1">
    <location>
        <position position="112"/>
    </location>
</feature>
<feature type="non-terminal residue" evidence="1">
    <location>
        <position position="1"/>
    </location>
</feature>
<proteinExistence type="predicted"/>
<comment type="caution">
    <text evidence="1">The sequence shown here is derived from an EMBL/GenBank/DDBJ whole genome shotgun (WGS) entry which is preliminary data.</text>
</comment>
<name>A0A8S4A3T7_9EUPU</name>
<dbReference type="AlphaFoldDB" id="A0A8S4A3T7"/>
<dbReference type="EMBL" id="CAJHNH020008534">
    <property type="protein sequence ID" value="CAG5136457.1"/>
    <property type="molecule type" value="Genomic_DNA"/>
</dbReference>
<sequence>FTRKPMPTYYACKDKTVCLDWELTPPSEYISKTFQVYIVQWMFFDNTNSVPTRMGTYIMNKGAEKPIIHTDGYASNKIIYNSSSLPQLQLGDLSEFKSCMYIRITVTFNITT</sequence>